<dbReference type="EMBL" id="VSSQ01106349">
    <property type="protein sequence ID" value="MPN46037.1"/>
    <property type="molecule type" value="Genomic_DNA"/>
</dbReference>
<dbReference type="InterPro" id="IPR022205">
    <property type="entry name" value="DUF3732"/>
</dbReference>
<sequence>MGSGANWVSCHIALFLSLLRYFASQGMESPMPLIMFFDQPSQVYFPQDINYDEKRSKQEIQQDKQAVSKMYKVMFDEIEKIHKETGVNPQLIIVDHVDSTTMQEESDKIRFKECTRRVWRNKEALI</sequence>
<gene>
    <name evidence="2" type="ORF">SDC9_193616</name>
</gene>
<keyword evidence="1" id="KW-0812">Transmembrane</keyword>
<evidence type="ECO:0000313" key="2">
    <source>
        <dbReference type="EMBL" id="MPN46037.1"/>
    </source>
</evidence>
<proteinExistence type="predicted"/>
<dbReference type="AlphaFoldDB" id="A0A645I417"/>
<keyword evidence="1" id="KW-0472">Membrane</keyword>
<reference evidence="2" key="1">
    <citation type="submission" date="2019-08" db="EMBL/GenBank/DDBJ databases">
        <authorList>
            <person name="Kucharzyk K."/>
            <person name="Murdoch R.W."/>
            <person name="Higgins S."/>
            <person name="Loffler F."/>
        </authorList>
    </citation>
    <scope>NUCLEOTIDE SEQUENCE</scope>
</reference>
<evidence type="ECO:0008006" key="3">
    <source>
        <dbReference type="Google" id="ProtNLM"/>
    </source>
</evidence>
<keyword evidence="1" id="KW-1133">Transmembrane helix</keyword>
<evidence type="ECO:0000256" key="1">
    <source>
        <dbReference type="SAM" id="Phobius"/>
    </source>
</evidence>
<organism evidence="2">
    <name type="scientific">bioreactor metagenome</name>
    <dbReference type="NCBI Taxonomy" id="1076179"/>
    <lineage>
        <taxon>unclassified sequences</taxon>
        <taxon>metagenomes</taxon>
        <taxon>ecological metagenomes</taxon>
    </lineage>
</organism>
<protein>
    <recommendedName>
        <fullName evidence="3">DUF3732 domain-containing protein</fullName>
    </recommendedName>
</protein>
<name>A0A645I417_9ZZZZ</name>
<dbReference type="Pfam" id="PF12532">
    <property type="entry name" value="DUF3732"/>
    <property type="match status" value="1"/>
</dbReference>
<accession>A0A645I417</accession>
<comment type="caution">
    <text evidence="2">The sequence shown here is derived from an EMBL/GenBank/DDBJ whole genome shotgun (WGS) entry which is preliminary data.</text>
</comment>
<feature type="transmembrane region" description="Helical" evidence="1">
    <location>
        <begin position="6"/>
        <end position="23"/>
    </location>
</feature>